<dbReference type="InterPro" id="IPR008917">
    <property type="entry name" value="TF_DNA-bd_sf"/>
</dbReference>
<dbReference type="Proteomes" id="UP000261600">
    <property type="component" value="Unplaced"/>
</dbReference>
<reference evidence="8" key="1">
    <citation type="submission" date="2025-08" db="UniProtKB">
        <authorList>
            <consortium name="Ensembl"/>
        </authorList>
    </citation>
    <scope>IDENTIFICATION</scope>
</reference>
<dbReference type="InterPro" id="IPR046347">
    <property type="entry name" value="bZIP_sf"/>
</dbReference>
<dbReference type="Ensembl" id="ENSMALT00000025024.1">
    <property type="protein sequence ID" value="ENSMALP00000024561.1"/>
    <property type="gene ID" value="ENSMALG00000017095.1"/>
</dbReference>
<keyword evidence="9" id="KW-1185">Reference proteome</keyword>
<keyword evidence="1" id="KW-0805">Transcription regulation</keyword>
<dbReference type="Gene3D" id="3.30.710.10">
    <property type="entry name" value="Potassium Channel Kv1.1, Chain A"/>
    <property type="match status" value="1"/>
</dbReference>
<dbReference type="PANTHER" id="PTHR46105">
    <property type="entry name" value="AGAP004733-PA"/>
    <property type="match status" value="1"/>
</dbReference>
<dbReference type="PROSITE" id="PS50097">
    <property type="entry name" value="BTB"/>
    <property type="match status" value="1"/>
</dbReference>
<accession>A0A3Q3R1H0</accession>
<organism evidence="8 9">
    <name type="scientific">Monopterus albus</name>
    <name type="common">Swamp eel</name>
    <dbReference type="NCBI Taxonomy" id="43700"/>
    <lineage>
        <taxon>Eukaryota</taxon>
        <taxon>Metazoa</taxon>
        <taxon>Chordata</taxon>
        <taxon>Craniata</taxon>
        <taxon>Vertebrata</taxon>
        <taxon>Euteleostomi</taxon>
        <taxon>Actinopterygii</taxon>
        <taxon>Neopterygii</taxon>
        <taxon>Teleostei</taxon>
        <taxon>Neoteleostei</taxon>
        <taxon>Acanthomorphata</taxon>
        <taxon>Anabantaria</taxon>
        <taxon>Synbranchiformes</taxon>
        <taxon>Synbranchidae</taxon>
        <taxon>Monopterus</taxon>
    </lineage>
</organism>
<dbReference type="Gene3D" id="1.10.880.10">
    <property type="entry name" value="Transcription factor, Skn-1-like, DNA-binding domain"/>
    <property type="match status" value="1"/>
</dbReference>
<keyword evidence="3" id="KW-0804">Transcription</keyword>
<feature type="region of interest" description="Disordered" evidence="5">
    <location>
        <begin position="500"/>
        <end position="551"/>
    </location>
</feature>
<protein>
    <recommendedName>
        <fullName evidence="10">BTB and CNC homology 1, basic leucine zipper transcription factor 1 a</fullName>
    </recommendedName>
</protein>
<dbReference type="InterPro" id="IPR000210">
    <property type="entry name" value="BTB/POZ_dom"/>
</dbReference>
<dbReference type="SUPFAM" id="SSF47454">
    <property type="entry name" value="A DNA-binding domain in eukaryotic transcription factors"/>
    <property type="match status" value="1"/>
</dbReference>
<dbReference type="PANTHER" id="PTHR46105:SF23">
    <property type="entry name" value="TRANSCRIPTION REGULATOR PROTEIN BACH1"/>
    <property type="match status" value="1"/>
</dbReference>
<evidence type="ECO:0000256" key="1">
    <source>
        <dbReference type="ARBA" id="ARBA00023015"/>
    </source>
</evidence>
<dbReference type="SMART" id="SM00225">
    <property type="entry name" value="BTB"/>
    <property type="match status" value="1"/>
</dbReference>
<evidence type="ECO:0000256" key="2">
    <source>
        <dbReference type="ARBA" id="ARBA00023125"/>
    </source>
</evidence>
<feature type="region of interest" description="Disordered" evidence="5">
    <location>
        <begin position="331"/>
        <end position="372"/>
    </location>
</feature>
<dbReference type="Pfam" id="PF00651">
    <property type="entry name" value="BTB"/>
    <property type="match status" value="1"/>
</dbReference>
<keyword evidence="2" id="KW-0238">DNA-binding</keyword>
<feature type="domain" description="BZIP" evidence="7">
    <location>
        <begin position="420"/>
        <end position="470"/>
    </location>
</feature>
<dbReference type="InterPro" id="IPR004827">
    <property type="entry name" value="bZIP"/>
</dbReference>
<feature type="coiled-coil region" evidence="4">
    <location>
        <begin position="440"/>
        <end position="474"/>
    </location>
</feature>
<dbReference type="InterPro" id="IPR050457">
    <property type="entry name" value="ZnFinger_BTB_dom_contain"/>
</dbReference>
<evidence type="ECO:0000259" key="7">
    <source>
        <dbReference type="PROSITE" id="PS50217"/>
    </source>
</evidence>
<evidence type="ECO:0008006" key="10">
    <source>
        <dbReference type="Google" id="ProtNLM"/>
    </source>
</evidence>
<evidence type="ECO:0000256" key="3">
    <source>
        <dbReference type="ARBA" id="ARBA00023163"/>
    </source>
</evidence>
<dbReference type="PROSITE" id="PS00036">
    <property type="entry name" value="BZIP_BASIC"/>
    <property type="match status" value="1"/>
</dbReference>
<reference evidence="8" key="2">
    <citation type="submission" date="2025-09" db="UniProtKB">
        <authorList>
            <consortium name="Ensembl"/>
        </authorList>
    </citation>
    <scope>IDENTIFICATION</scope>
</reference>
<name>A0A3Q3R1H0_MONAL</name>
<feature type="region of interest" description="Disordered" evidence="5">
    <location>
        <begin position="147"/>
        <end position="192"/>
    </location>
</feature>
<keyword evidence="4" id="KW-0175">Coiled coil</keyword>
<dbReference type="SMART" id="SM00338">
    <property type="entry name" value="BRLZ"/>
    <property type="match status" value="1"/>
</dbReference>
<evidence type="ECO:0000259" key="6">
    <source>
        <dbReference type="PROSITE" id="PS50097"/>
    </source>
</evidence>
<dbReference type="GO" id="GO:0000978">
    <property type="term" value="F:RNA polymerase II cis-regulatory region sequence-specific DNA binding"/>
    <property type="evidence" value="ECO:0007669"/>
    <property type="project" value="TreeGrafter"/>
</dbReference>
<dbReference type="InterPro" id="IPR004826">
    <property type="entry name" value="bZIP_Maf"/>
</dbReference>
<dbReference type="SUPFAM" id="SSF54695">
    <property type="entry name" value="POZ domain"/>
    <property type="match status" value="1"/>
</dbReference>
<feature type="compositionally biased region" description="Acidic residues" evidence="5">
    <location>
        <begin position="362"/>
        <end position="372"/>
    </location>
</feature>
<evidence type="ECO:0000313" key="8">
    <source>
        <dbReference type="Ensembl" id="ENSMALP00000024561.1"/>
    </source>
</evidence>
<proteinExistence type="predicted"/>
<dbReference type="AlphaFoldDB" id="A0A3Q3R1H0"/>
<dbReference type="Pfam" id="PF03131">
    <property type="entry name" value="bZIP_Maf"/>
    <property type="match status" value="1"/>
</dbReference>
<dbReference type="GO" id="GO:0000981">
    <property type="term" value="F:DNA-binding transcription factor activity, RNA polymerase II-specific"/>
    <property type="evidence" value="ECO:0007669"/>
    <property type="project" value="TreeGrafter"/>
</dbReference>
<feature type="compositionally biased region" description="Polar residues" evidence="5">
    <location>
        <begin position="149"/>
        <end position="192"/>
    </location>
</feature>
<dbReference type="InterPro" id="IPR011333">
    <property type="entry name" value="SKP1/BTB/POZ_sf"/>
</dbReference>
<sequence length="572" mass="63289">MSPQAPRMSAFTFQSAVHSANVLQCLNDQRQRDVLCDVTVVVENRSFRAHCSVLASCSEYFHNRFTSVTRQNPIITLPDKVTVEGFEPLLQFAYTSKLVFTKENIHAIHSTAEFLGFHNLESACFDFLIPKFSEGKRTSQRHRVCCQSRDPSASIGPSTESSQPKLLESHSSLASDEQTQVSSQCPQSGQSQTNSEEEHFCLENCGPQMAPLSLELTGSGVCPMLSSPCPASDKVDLSQFYQIIVVGDACDQNPTLTPLSHEERFGQRSSVEREVAEHLAKGFWSDLCPSQTQALPLDHTDQNNLTKASDFHWLKQLDLTSSAGDCPFLRDLGPGDVPVPHNDSLSQSEKSPCMSSSPNSGDDSDLDTDGDTEANNKRAAEVILPFPVEQISALNRRAFQQLLRHHLLTTDQLEFVHDVRRRSKNRVAAQRCRKRKLDSICQLECEIKKLKSEKEQLLQERSELEQNLQKAWLKIVSIESGSDQDHVQLLDKFSSPHFPISSPSLVDKDEESQTATERVGVSSECDPAGPPADSVDCAVPEAGTQTAEAGSPQVYPVPMSLLNTCLDMDNIL</sequence>
<evidence type="ECO:0000313" key="9">
    <source>
        <dbReference type="Proteomes" id="UP000261600"/>
    </source>
</evidence>
<feature type="domain" description="BTB" evidence="6">
    <location>
        <begin position="36"/>
        <end position="102"/>
    </location>
</feature>
<dbReference type="SUPFAM" id="SSF57959">
    <property type="entry name" value="Leucine zipper domain"/>
    <property type="match status" value="1"/>
</dbReference>
<evidence type="ECO:0000256" key="5">
    <source>
        <dbReference type="SAM" id="MobiDB-lite"/>
    </source>
</evidence>
<feature type="compositionally biased region" description="Polar residues" evidence="5">
    <location>
        <begin position="343"/>
        <end position="359"/>
    </location>
</feature>
<evidence type="ECO:0000256" key="4">
    <source>
        <dbReference type="SAM" id="Coils"/>
    </source>
</evidence>
<dbReference type="PROSITE" id="PS50217">
    <property type="entry name" value="BZIP"/>
    <property type="match status" value="1"/>
</dbReference>
<dbReference type="STRING" id="43700.ENSMALP00000024561"/>